<evidence type="ECO:0008006" key="3">
    <source>
        <dbReference type="Google" id="ProtNLM"/>
    </source>
</evidence>
<gene>
    <name evidence="1" type="ORF">CLAC_09710</name>
</gene>
<accession>A0A0K2H3M2</accession>
<sequence length="132" mass="15167">MREADPQAQKAFIDLLHRICGGIRVSTRYPRQPKFPHVVVTRVGGATPNRITDAATMSVQVYAETEYEAEQVAGLIRQALRDESWRGMRLSGHRLRGWREYAAPQRFLDPDRENLVRFQYSGQLLISLLTNQ</sequence>
<dbReference type="KEGG" id="clw:CLAC_09710"/>
<name>A0A0K2H3M2_9CORY</name>
<dbReference type="OrthoDB" id="4413710at2"/>
<reference evidence="1 2" key="1">
    <citation type="submission" date="2013-10" db="EMBL/GenBank/DDBJ databases">
        <title>Complete genome sequence of Corynebacterium lactis DSM 45799(T), isolated from raw cow milk.</title>
        <authorList>
            <person name="Ruckert C."/>
            <person name="Albersmeier A."/>
            <person name="Lipski A."/>
            <person name="Kalinowski J."/>
        </authorList>
    </citation>
    <scope>NUCLEOTIDE SEQUENCE [LARGE SCALE GENOMIC DNA]</scope>
    <source>
        <strain evidence="1 2">RW2-5</strain>
    </source>
</reference>
<dbReference type="STRING" id="1408189.CLAC_09710"/>
<proteinExistence type="predicted"/>
<dbReference type="InterPro" id="IPR021508">
    <property type="entry name" value="Gp17-like"/>
</dbReference>
<dbReference type="AlphaFoldDB" id="A0A0K2H3M2"/>
<dbReference type="EMBL" id="CP006841">
    <property type="protein sequence ID" value="ALA68650.1"/>
    <property type="molecule type" value="Genomic_DNA"/>
</dbReference>
<evidence type="ECO:0000313" key="2">
    <source>
        <dbReference type="Proteomes" id="UP000058446"/>
    </source>
</evidence>
<organism evidence="1 2">
    <name type="scientific">Corynebacterium lactis RW2-5</name>
    <dbReference type="NCBI Taxonomy" id="1408189"/>
    <lineage>
        <taxon>Bacteria</taxon>
        <taxon>Bacillati</taxon>
        <taxon>Actinomycetota</taxon>
        <taxon>Actinomycetes</taxon>
        <taxon>Mycobacteriales</taxon>
        <taxon>Corynebacteriaceae</taxon>
        <taxon>Corynebacterium</taxon>
    </lineage>
</organism>
<dbReference type="PATRIC" id="fig|1408189.4.peg.1947"/>
<dbReference type="Proteomes" id="UP000058446">
    <property type="component" value="Chromosome"/>
</dbReference>
<dbReference type="Pfam" id="PF11367">
    <property type="entry name" value="Tail_completion_gp17"/>
    <property type="match status" value="1"/>
</dbReference>
<keyword evidence="2" id="KW-1185">Reference proteome</keyword>
<dbReference type="RefSeq" id="WP_053412713.1">
    <property type="nucleotide sequence ID" value="NZ_CP006841.1"/>
</dbReference>
<evidence type="ECO:0000313" key="1">
    <source>
        <dbReference type="EMBL" id="ALA68650.1"/>
    </source>
</evidence>
<protein>
    <recommendedName>
        <fullName evidence="3">Tail terminator</fullName>
    </recommendedName>
</protein>